<evidence type="ECO:0000256" key="6">
    <source>
        <dbReference type="RuleBase" id="RU004168"/>
    </source>
</evidence>
<dbReference type="SUPFAM" id="SSF54975">
    <property type="entry name" value="Acylphosphatase/BLUF domain-like"/>
    <property type="match status" value="1"/>
</dbReference>
<evidence type="ECO:0000256" key="1">
    <source>
        <dbReference type="ARBA" id="ARBA00005614"/>
    </source>
</evidence>
<name>A0A5B2VIM2_9HYPH</name>
<dbReference type="GO" id="GO:0003998">
    <property type="term" value="F:acylphosphatase activity"/>
    <property type="evidence" value="ECO:0007669"/>
    <property type="project" value="UniProtKB-EC"/>
</dbReference>
<accession>A0A5B2VIM2</accession>
<dbReference type="RefSeq" id="WP_149816160.1">
    <property type="nucleotide sequence ID" value="NZ_VUOA01000014.1"/>
</dbReference>
<organism evidence="9 10">
    <name type="scientific">Salinarimonas soli</name>
    <dbReference type="NCBI Taxonomy" id="1638099"/>
    <lineage>
        <taxon>Bacteria</taxon>
        <taxon>Pseudomonadati</taxon>
        <taxon>Pseudomonadota</taxon>
        <taxon>Alphaproteobacteria</taxon>
        <taxon>Hyphomicrobiales</taxon>
        <taxon>Salinarimonadaceae</taxon>
        <taxon>Salinarimonas</taxon>
    </lineage>
</organism>
<dbReference type="InterPro" id="IPR020456">
    <property type="entry name" value="Acylphosphatase"/>
</dbReference>
<dbReference type="InterPro" id="IPR017968">
    <property type="entry name" value="Acylphosphatase_CS"/>
</dbReference>
<dbReference type="EMBL" id="VUOA01000014">
    <property type="protein sequence ID" value="KAA2238212.1"/>
    <property type="molecule type" value="Genomic_DNA"/>
</dbReference>
<feature type="active site" evidence="4">
    <location>
        <position position="20"/>
    </location>
</feature>
<evidence type="ECO:0000256" key="7">
    <source>
        <dbReference type="SAM" id="MobiDB-lite"/>
    </source>
</evidence>
<gene>
    <name evidence="9" type="ORF">F0L46_06075</name>
</gene>
<proteinExistence type="inferred from homology"/>
<dbReference type="PROSITE" id="PS00151">
    <property type="entry name" value="ACYLPHOSPHATASE_2"/>
    <property type="match status" value="1"/>
</dbReference>
<evidence type="ECO:0000256" key="4">
    <source>
        <dbReference type="PROSITE-ProRule" id="PRU00520"/>
    </source>
</evidence>
<dbReference type="PANTHER" id="PTHR47268">
    <property type="entry name" value="ACYLPHOSPHATASE"/>
    <property type="match status" value="1"/>
</dbReference>
<feature type="active site" evidence="4">
    <location>
        <position position="38"/>
    </location>
</feature>
<evidence type="ECO:0000256" key="2">
    <source>
        <dbReference type="ARBA" id="ARBA00012150"/>
    </source>
</evidence>
<dbReference type="Proteomes" id="UP000323142">
    <property type="component" value="Unassembled WGS sequence"/>
</dbReference>
<dbReference type="EC" id="3.6.1.7" evidence="2 4"/>
<reference evidence="9 10" key="1">
    <citation type="submission" date="2019-09" db="EMBL/GenBank/DDBJ databases">
        <title>Salinarimonas rosea gen. nov., sp. nov., a new member of the a-2 subgroup of the Proteobacteria.</title>
        <authorList>
            <person name="Liu J."/>
        </authorList>
    </citation>
    <scope>NUCLEOTIDE SEQUENCE [LARGE SCALE GENOMIC DNA]</scope>
    <source>
        <strain evidence="9 10">BN140002</strain>
    </source>
</reference>
<dbReference type="AlphaFoldDB" id="A0A5B2VIM2"/>
<reference evidence="9 10" key="2">
    <citation type="submission" date="2019-09" db="EMBL/GenBank/DDBJ databases">
        <authorList>
            <person name="Jin C."/>
        </authorList>
    </citation>
    <scope>NUCLEOTIDE SEQUENCE [LARGE SCALE GENOMIC DNA]</scope>
    <source>
        <strain evidence="9 10">BN140002</strain>
    </source>
</reference>
<dbReference type="OrthoDB" id="5295388at2"/>
<sequence>MPPKAVHVIVRGRVQGVGFRAWTRHQAELRSLSGWVRNLGDGGVEIVFAGAPDAVDMMLKACGAGPMMARVDSMEVADTDPASAGEGAFEERPTA</sequence>
<dbReference type="Gene3D" id="3.30.70.100">
    <property type="match status" value="1"/>
</dbReference>
<evidence type="ECO:0000256" key="3">
    <source>
        <dbReference type="ARBA" id="ARBA00047645"/>
    </source>
</evidence>
<dbReference type="PROSITE" id="PS51160">
    <property type="entry name" value="ACYLPHOSPHATASE_3"/>
    <property type="match status" value="1"/>
</dbReference>
<evidence type="ECO:0000259" key="8">
    <source>
        <dbReference type="PROSITE" id="PS51160"/>
    </source>
</evidence>
<evidence type="ECO:0000313" key="9">
    <source>
        <dbReference type="EMBL" id="KAA2238212.1"/>
    </source>
</evidence>
<dbReference type="PANTHER" id="PTHR47268:SF4">
    <property type="entry name" value="ACYLPHOSPHATASE"/>
    <property type="match status" value="1"/>
</dbReference>
<feature type="region of interest" description="Disordered" evidence="7">
    <location>
        <begin position="76"/>
        <end position="95"/>
    </location>
</feature>
<protein>
    <recommendedName>
        <fullName evidence="2 4">Acylphosphatase</fullName>
        <ecNumber evidence="2 4">3.6.1.7</ecNumber>
    </recommendedName>
</protein>
<dbReference type="InterPro" id="IPR001792">
    <property type="entry name" value="Acylphosphatase-like_dom"/>
</dbReference>
<feature type="domain" description="Acylphosphatase-like" evidence="8">
    <location>
        <begin position="5"/>
        <end position="93"/>
    </location>
</feature>
<dbReference type="Pfam" id="PF00708">
    <property type="entry name" value="Acylphosphatase"/>
    <property type="match status" value="1"/>
</dbReference>
<comment type="similarity">
    <text evidence="1 6">Belongs to the acylphosphatase family.</text>
</comment>
<evidence type="ECO:0000313" key="10">
    <source>
        <dbReference type="Proteomes" id="UP000323142"/>
    </source>
</evidence>
<comment type="caution">
    <text evidence="9">The sequence shown here is derived from an EMBL/GenBank/DDBJ whole genome shotgun (WGS) entry which is preliminary data.</text>
</comment>
<evidence type="ECO:0000256" key="5">
    <source>
        <dbReference type="RuleBase" id="RU000553"/>
    </source>
</evidence>
<dbReference type="PROSITE" id="PS00150">
    <property type="entry name" value="ACYLPHOSPHATASE_1"/>
    <property type="match status" value="1"/>
</dbReference>
<keyword evidence="4 5" id="KW-0378">Hydrolase</keyword>
<dbReference type="InterPro" id="IPR036046">
    <property type="entry name" value="Acylphosphatase-like_dom_sf"/>
</dbReference>
<keyword evidence="10" id="KW-1185">Reference proteome</keyword>
<comment type="catalytic activity">
    <reaction evidence="3 4 5">
        <text>an acyl phosphate + H2O = a carboxylate + phosphate + H(+)</text>
        <dbReference type="Rhea" id="RHEA:14965"/>
        <dbReference type="ChEBI" id="CHEBI:15377"/>
        <dbReference type="ChEBI" id="CHEBI:15378"/>
        <dbReference type="ChEBI" id="CHEBI:29067"/>
        <dbReference type="ChEBI" id="CHEBI:43474"/>
        <dbReference type="ChEBI" id="CHEBI:59918"/>
        <dbReference type="EC" id="3.6.1.7"/>
    </reaction>
</comment>